<protein>
    <submittedName>
        <fullName evidence="2">Uncharacterized protein</fullName>
    </submittedName>
</protein>
<name>A0A4Z0BSI9_9BURK</name>
<evidence type="ECO:0000313" key="3">
    <source>
        <dbReference type="Proteomes" id="UP000298180"/>
    </source>
</evidence>
<reference evidence="2 3" key="1">
    <citation type="submission" date="2019-03" db="EMBL/GenBank/DDBJ databases">
        <title>Ramlibacter henchirensis DSM 14656, whole genome shotgun sequence.</title>
        <authorList>
            <person name="Zhang X."/>
            <person name="Feng G."/>
            <person name="Zhu H."/>
        </authorList>
    </citation>
    <scope>NUCLEOTIDE SEQUENCE [LARGE SCALE GENOMIC DNA]</scope>
    <source>
        <strain evidence="2 3">DSM 14656</strain>
    </source>
</reference>
<gene>
    <name evidence="2" type="ORF">EZ313_21310</name>
</gene>
<proteinExistence type="predicted"/>
<dbReference type="RefSeq" id="WP_135265306.1">
    <property type="nucleotide sequence ID" value="NZ_SMLM01000003.1"/>
</dbReference>
<feature type="chain" id="PRO_5021461338" evidence="1">
    <location>
        <begin position="18"/>
        <end position="89"/>
    </location>
</feature>
<sequence length="89" mass="8363">MNLKNALTVAAAAVVVAACGGGGGGNGTVAGENLGSNSGGSVPQSALGSSSALVAYMTRLIGNSSDSAEPLTLGDITLPVDDTAESAAL</sequence>
<evidence type="ECO:0000313" key="2">
    <source>
        <dbReference type="EMBL" id="TFZ00969.1"/>
    </source>
</evidence>
<keyword evidence="1" id="KW-0732">Signal</keyword>
<feature type="signal peptide" evidence="1">
    <location>
        <begin position="1"/>
        <end position="17"/>
    </location>
</feature>
<comment type="caution">
    <text evidence="2">The sequence shown here is derived from an EMBL/GenBank/DDBJ whole genome shotgun (WGS) entry which is preliminary data.</text>
</comment>
<organism evidence="2 3">
    <name type="scientific">Ramlibacter henchirensis</name>
    <dbReference type="NCBI Taxonomy" id="204072"/>
    <lineage>
        <taxon>Bacteria</taxon>
        <taxon>Pseudomonadati</taxon>
        <taxon>Pseudomonadota</taxon>
        <taxon>Betaproteobacteria</taxon>
        <taxon>Burkholderiales</taxon>
        <taxon>Comamonadaceae</taxon>
        <taxon>Ramlibacter</taxon>
    </lineage>
</organism>
<keyword evidence="3" id="KW-1185">Reference proteome</keyword>
<evidence type="ECO:0000256" key="1">
    <source>
        <dbReference type="SAM" id="SignalP"/>
    </source>
</evidence>
<dbReference type="PROSITE" id="PS51257">
    <property type="entry name" value="PROKAR_LIPOPROTEIN"/>
    <property type="match status" value="1"/>
</dbReference>
<accession>A0A4Z0BSI9</accession>
<dbReference type="AlphaFoldDB" id="A0A4Z0BSI9"/>
<dbReference type="Proteomes" id="UP000298180">
    <property type="component" value="Unassembled WGS sequence"/>
</dbReference>
<dbReference type="EMBL" id="SMLM01000003">
    <property type="protein sequence ID" value="TFZ00969.1"/>
    <property type="molecule type" value="Genomic_DNA"/>
</dbReference>